<feature type="domain" description="PRD" evidence="3">
    <location>
        <begin position="65"/>
        <end position="170"/>
    </location>
</feature>
<evidence type="ECO:0000313" key="5">
    <source>
        <dbReference type="Proteomes" id="UP001213972"/>
    </source>
</evidence>
<evidence type="ECO:0000313" key="4">
    <source>
        <dbReference type="EMBL" id="WEK13098.1"/>
    </source>
</evidence>
<dbReference type="PANTHER" id="PTHR30185">
    <property type="entry name" value="CRYPTIC BETA-GLUCOSIDE BGL OPERON ANTITERMINATOR"/>
    <property type="match status" value="1"/>
</dbReference>
<dbReference type="InterPro" id="IPR050661">
    <property type="entry name" value="BglG_antiterminators"/>
</dbReference>
<dbReference type="InterPro" id="IPR011608">
    <property type="entry name" value="PRD"/>
</dbReference>
<dbReference type="GO" id="GO:0006355">
    <property type="term" value="P:regulation of DNA-templated transcription"/>
    <property type="evidence" value="ECO:0007669"/>
    <property type="project" value="InterPro"/>
</dbReference>
<dbReference type="PROSITE" id="PS51372">
    <property type="entry name" value="PRD_2"/>
    <property type="match status" value="2"/>
</dbReference>
<feature type="compositionally biased region" description="Polar residues" evidence="2">
    <location>
        <begin position="286"/>
        <end position="299"/>
    </location>
</feature>
<dbReference type="SUPFAM" id="SSF50151">
    <property type="entry name" value="SacY-like RNA-binding domain"/>
    <property type="match status" value="1"/>
</dbReference>
<name>A0AAJ6B2E6_9MICO</name>
<dbReference type="PANTHER" id="PTHR30185:SF15">
    <property type="entry name" value="CRYPTIC BETA-GLUCOSIDE BGL OPERON ANTITERMINATOR"/>
    <property type="match status" value="1"/>
</dbReference>
<dbReference type="GO" id="GO:0003723">
    <property type="term" value="F:RNA binding"/>
    <property type="evidence" value="ECO:0007669"/>
    <property type="project" value="InterPro"/>
</dbReference>
<evidence type="ECO:0000256" key="1">
    <source>
        <dbReference type="ARBA" id="ARBA00022737"/>
    </source>
</evidence>
<protein>
    <submittedName>
        <fullName evidence="4">PRD domain-containing protein</fullName>
    </submittedName>
</protein>
<dbReference type="InterPro" id="IPR036650">
    <property type="entry name" value="CAT_RNA-bd_dom_sf"/>
</dbReference>
<reference evidence="4" key="1">
    <citation type="submission" date="2023-03" db="EMBL/GenBank/DDBJ databases">
        <title>Andean soil-derived lignocellulolytic bacterial consortium as a source of novel taxa and putative plastic-active enzymes.</title>
        <authorList>
            <person name="Diaz-Garcia L."/>
            <person name="Chuvochina M."/>
            <person name="Feuerriegel G."/>
            <person name="Bunk B."/>
            <person name="Sproer C."/>
            <person name="Streit W.R."/>
            <person name="Rodriguez L.M."/>
            <person name="Overmann J."/>
            <person name="Jimenez D.J."/>
        </authorList>
    </citation>
    <scope>NUCLEOTIDE SEQUENCE</scope>
    <source>
        <strain evidence="4">MAG 4610</strain>
    </source>
</reference>
<dbReference type="Proteomes" id="UP001213972">
    <property type="component" value="Chromosome"/>
</dbReference>
<proteinExistence type="predicted"/>
<dbReference type="Pfam" id="PF03123">
    <property type="entry name" value="CAT_RBD"/>
    <property type="match status" value="1"/>
</dbReference>
<dbReference type="SMART" id="SM01061">
    <property type="entry name" value="CAT_RBD"/>
    <property type="match status" value="1"/>
</dbReference>
<dbReference type="AlphaFoldDB" id="A0AAJ6B2E6"/>
<organism evidence="4 5">
    <name type="scientific">Candidatus Microbacterium phytovorans</name>
    <dbReference type="NCBI Taxonomy" id="3121374"/>
    <lineage>
        <taxon>Bacteria</taxon>
        <taxon>Bacillati</taxon>
        <taxon>Actinomycetota</taxon>
        <taxon>Actinomycetes</taxon>
        <taxon>Micrococcales</taxon>
        <taxon>Microbacteriaceae</taxon>
        <taxon>Microbacterium</taxon>
    </lineage>
</organism>
<dbReference type="InterPro" id="IPR004341">
    <property type="entry name" value="CAT_RNA-bd_dom"/>
</dbReference>
<dbReference type="Gene3D" id="2.30.24.10">
    <property type="entry name" value="CAT RNA-binding domain"/>
    <property type="match status" value="1"/>
</dbReference>
<dbReference type="InterPro" id="IPR036634">
    <property type="entry name" value="PRD_sf"/>
</dbReference>
<sequence length="299" mass="32864">MRTITKIFNNNIVNAVDADGEDVILVGAGVGYLTSKGRPVDESRVEREFHLTGVGKSGAFRVLLEVPYPVLRATSRVSELLARTYGIQLPSNVEVGLADHLAQSIRRMDDGIPLYNSMLWETKMTYPSEFAIALHALDVIHAELGRKLPLDEAGFITLHLVNAGLVGDPGRAMTLGTTIRSIIEIVRDDLGIDVDGSTTASARFLTHIKFVVQRLTRHRVHHGAADEYYTALIAENADLYACAERIGTYLDASFDAGVTDEEKIYLLLHLITLRDEQRRERASDPTAPSNDSTEGSHPS</sequence>
<dbReference type="Pfam" id="PF00874">
    <property type="entry name" value="PRD"/>
    <property type="match status" value="2"/>
</dbReference>
<evidence type="ECO:0000259" key="3">
    <source>
        <dbReference type="PROSITE" id="PS51372"/>
    </source>
</evidence>
<dbReference type="EMBL" id="CP119321">
    <property type="protein sequence ID" value="WEK13098.1"/>
    <property type="molecule type" value="Genomic_DNA"/>
</dbReference>
<dbReference type="Gene3D" id="1.10.1790.10">
    <property type="entry name" value="PRD domain"/>
    <property type="match status" value="2"/>
</dbReference>
<dbReference type="SUPFAM" id="SSF63520">
    <property type="entry name" value="PTS-regulatory domain, PRD"/>
    <property type="match status" value="2"/>
</dbReference>
<gene>
    <name evidence="4" type="ORF">P0Y48_11575</name>
</gene>
<accession>A0AAJ6B2E6</accession>
<evidence type="ECO:0000256" key="2">
    <source>
        <dbReference type="SAM" id="MobiDB-lite"/>
    </source>
</evidence>
<keyword evidence="1" id="KW-0677">Repeat</keyword>
<feature type="domain" description="PRD" evidence="3">
    <location>
        <begin position="172"/>
        <end position="280"/>
    </location>
</feature>
<feature type="region of interest" description="Disordered" evidence="2">
    <location>
        <begin position="277"/>
        <end position="299"/>
    </location>
</feature>